<evidence type="ECO:0000313" key="5">
    <source>
        <dbReference type="WBParaSite" id="TASK_0000853601-mRNA-1"/>
    </source>
</evidence>
<gene>
    <name evidence="3" type="ORF">TASK_LOCUS8537</name>
</gene>
<evidence type="ECO:0000256" key="1">
    <source>
        <dbReference type="SAM" id="MobiDB-lite"/>
    </source>
</evidence>
<name>A0A0R3WCT8_TAEAS</name>
<evidence type="ECO:0000313" key="3">
    <source>
        <dbReference type="EMBL" id="VDK40507.1"/>
    </source>
</evidence>
<feature type="compositionally biased region" description="Pro residues" evidence="1">
    <location>
        <begin position="214"/>
        <end position="225"/>
    </location>
</feature>
<dbReference type="GO" id="GO:0005829">
    <property type="term" value="C:cytosol"/>
    <property type="evidence" value="ECO:0007669"/>
    <property type="project" value="TreeGrafter"/>
</dbReference>
<dbReference type="GO" id="GO:0019901">
    <property type="term" value="F:protein kinase binding"/>
    <property type="evidence" value="ECO:0007669"/>
    <property type="project" value="TreeGrafter"/>
</dbReference>
<dbReference type="AlphaFoldDB" id="A0A0R3WCT8"/>
<reference evidence="3 4" key="2">
    <citation type="submission" date="2018-11" db="EMBL/GenBank/DDBJ databases">
        <authorList>
            <consortium name="Pathogen Informatics"/>
        </authorList>
    </citation>
    <scope>NUCLEOTIDE SEQUENCE [LARGE SCALE GENOMIC DNA]</scope>
</reference>
<reference evidence="5" key="1">
    <citation type="submission" date="2017-02" db="UniProtKB">
        <authorList>
            <consortium name="WormBaseParasite"/>
        </authorList>
    </citation>
    <scope>IDENTIFICATION</scope>
</reference>
<accession>A0A0R3WCT8</accession>
<dbReference type="EMBL" id="UYRS01018824">
    <property type="protein sequence ID" value="VDK40507.1"/>
    <property type="molecule type" value="Genomic_DNA"/>
</dbReference>
<dbReference type="STRING" id="60517.A0A0R3WCT8"/>
<dbReference type="InterPro" id="IPR050865">
    <property type="entry name" value="BEACH_Domain"/>
</dbReference>
<dbReference type="Pfam" id="PF15787">
    <property type="entry name" value="DUF4704"/>
    <property type="match status" value="1"/>
</dbReference>
<dbReference type="Proteomes" id="UP000282613">
    <property type="component" value="Unassembled WGS sequence"/>
</dbReference>
<proteinExistence type="predicted"/>
<feature type="domain" description="DUF4704" evidence="2">
    <location>
        <begin position="45"/>
        <end position="181"/>
    </location>
</feature>
<dbReference type="PANTHER" id="PTHR13743:SF162">
    <property type="entry name" value="NEUROBEACHIN"/>
    <property type="match status" value="1"/>
</dbReference>
<evidence type="ECO:0000313" key="4">
    <source>
        <dbReference type="Proteomes" id="UP000282613"/>
    </source>
</evidence>
<dbReference type="OrthoDB" id="26681at2759"/>
<keyword evidence="4" id="KW-1185">Reference proteome</keyword>
<dbReference type="InterPro" id="IPR031570">
    <property type="entry name" value="NBEA/BDCP_DUF4704"/>
</dbReference>
<evidence type="ECO:0000259" key="2">
    <source>
        <dbReference type="Pfam" id="PF15787"/>
    </source>
</evidence>
<sequence length="698" mass="76993">MDLIGRLLDRRIHCAFGDGILTNRWVSDGVGENSEHNLKLRGFRTELWQLLTEDMTLQLTDKVLPYPSQAQRIENPALLKTIALLIIHSKRTPELMTIRQVFLEHLLALCLNSDVNRRAVLQMSVWQDWVIGLASLFPQNRQNSYATATVMEVLRCLLFYALRFEFGGWRVWIDTLAILHSRIAFEEFRRANQQIRMAKGRGELASQHSADPDPQLPPASLPQPPETTESAVDMSMPSKEAEESSPDVDLTDKAVRKLVEDLLDQLVLEVDGTNEKVGGKGDEIEAFSSTDTTAFAVAAPDTTAKNGDHDYAQTKSATTAQKPNHASEKIEPQAFRMPPFTWSYLHQILLDSVLRSIEDEFHAITGAGPQEAMPTEKATVVEAETESEDENESVALSNLQAFINDPANQIYVINLIHLVSQLSDGLVTASGGLLPLLAATTSPTMELEVQEPSSGLSLKTALGFLLRVTNIADVVVFMPSVNLGALEKETGMNSGGIVRQCLRLACLCAVRNALEARLKGFFPSDKIASQLHTHPAPHHHIAFPLPPLTSRPPLTQPSAQSLLPLSSSASADLAETSDAATAATATVRARRQSLSAFYFYGLLRHKLEVIQRLANPTVGAPSLSPECVAFLDHLGHLPPNLQRLVLGLRPSMANYAPGFMVCCHLPSFLHSSFFTTELRLKRMFRNLVSLYIINEEQI</sequence>
<dbReference type="WBParaSite" id="TASK_0000853601-mRNA-1">
    <property type="protein sequence ID" value="TASK_0000853601-mRNA-1"/>
    <property type="gene ID" value="TASK_0000853601"/>
</dbReference>
<organism evidence="5">
    <name type="scientific">Taenia asiatica</name>
    <name type="common">Asian tapeworm</name>
    <dbReference type="NCBI Taxonomy" id="60517"/>
    <lineage>
        <taxon>Eukaryota</taxon>
        <taxon>Metazoa</taxon>
        <taxon>Spiralia</taxon>
        <taxon>Lophotrochozoa</taxon>
        <taxon>Platyhelminthes</taxon>
        <taxon>Cestoda</taxon>
        <taxon>Eucestoda</taxon>
        <taxon>Cyclophyllidea</taxon>
        <taxon>Taeniidae</taxon>
        <taxon>Taenia</taxon>
    </lineage>
</organism>
<dbReference type="GO" id="GO:0016020">
    <property type="term" value="C:membrane"/>
    <property type="evidence" value="ECO:0007669"/>
    <property type="project" value="TreeGrafter"/>
</dbReference>
<protein>
    <submittedName>
        <fullName evidence="5">DUF4704 domain-containing protein</fullName>
    </submittedName>
</protein>
<feature type="region of interest" description="Disordered" evidence="1">
    <location>
        <begin position="199"/>
        <end position="250"/>
    </location>
</feature>
<dbReference type="GO" id="GO:0008104">
    <property type="term" value="P:intracellular protein localization"/>
    <property type="evidence" value="ECO:0007669"/>
    <property type="project" value="TreeGrafter"/>
</dbReference>
<dbReference type="PANTHER" id="PTHR13743">
    <property type="entry name" value="BEIGE/BEACH-RELATED"/>
    <property type="match status" value="1"/>
</dbReference>